<keyword evidence="2" id="KW-0378">Hydrolase</keyword>
<name>A0A848IUF1_9BACT</name>
<dbReference type="PANTHER" id="PTHR46438:SF11">
    <property type="entry name" value="LIPASE-RELATED"/>
    <property type="match status" value="1"/>
</dbReference>
<feature type="domain" description="AB hydrolase-1" evidence="1">
    <location>
        <begin position="40"/>
        <end position="281"/>
    </location>
</feature>
<organism evidence="2 3">
    <name type="scientific">Marinigracilibium pacificum</name>
    <dbReference type="NCBI Taxonomy" id="2729599"/>
    <lineage>
        <taxon>Bacteria</taxon>
        <taxon>Pseudomonadati</taxon>
        <taxon>Bacteroidota</taxon>
        <taxon>Cytophagia</taxon>
        <taxon>Cytophagales</taxon>
        <taxon>Flammeovirgaceae</taxon>
        <taxon>Marinigracilibium</taxon>
    </lineage>
</organism>
<dbReference type="GO" id="GO:0016787">
    <property type="term" value="F:hydrolase activity"/>
    <property type="evidence" value="ECO:0007669"/>
    <property type="project" value="UniProtKB-KW"/>
</dbReference>
<dbReference type="Proteomes" id="UP000559010">
    <property type="component" value="Unassembled WGS sequence"/>
</dbReference>
<dbReference type="InterPro" id="IPR029058">
    <property type="entry name" value="AB_hydrolase_fold"/>
</dbReference>
<protein>
    <submittedName>
        <fullName evidence="2">Alpha/beta fold hydrolase</fullName>
    </submittedName>
</protein>
<dbReference type="RefSeq" id="WP_169679498.1">
    <property type="nucleotide sequence ID" value="NZ_JABBNU010000004.1"/>
</dbReference>
<accession>A0A848IUF1</accession>
<dbReference type="PANTHER" id="PTHR46438">
    <property type="entry name" value="ALPHA/BETA-HYDROLASES SUPERFAMILY PROTEIN"/>
    <property type="match status" value="1"/>
</dbReference>
<dbReference type="EMBL" id="JABBNU010000004">
    <property type="protein sequence ID" value="NMM48133.1"/>
    <property type="molecule type" value="Genomic_DNA"/>
</dbReference>
<dbReference type="PRINTS" id="PR00412">
    <property type="entry name" value="EPOXHYDRLASE"/>
</dbReference>
<proteinExistence type="predicted"/>
<evidence type="ECO:0000313" key="3">
    <source>
        <dbReference type="Proteomes" id="UP000559010"/>
    </source>
</evidence>
<dbReference type="Gene3D" id="3.40.50.1820">
    <property type="entry name" value="alpha/beta hydrolase"/>
    <property type="match status" value="1"/>
</dbReference>
<dbReference type="Pfam" id="PF00561">
    <property type="entry name" value="Abhydrolase_1"/>
    <property type="match status" value="1"/>
</dbReference>
<gene>
    <name evidence="2" type="ORF">HH304_06955</name>
</gene>
<dbReference type="InterPro" id="IPR000639">
    <property type="entry name" value="Epox_hydrolase-like"/>
</dbReference>
<comment type="caution">
    <text evidence="2">The sequence shown here is derived from an EMBL/GenBank/DDBJ whole genome shotgun (WGS) entry which is preliminary data.</text>
</comment>
<dbReference type="InterPro" id="IPR000073">
    <property type="entry name" value="AB_hydrolase_1"/>
</dbReference>
<evidence type="ECO:0000313" key="2">
    <source>
        <dbReference type="EMBL" id="NMM48133.1"/>
    </source>
</evidence>
<sequence length="295" mass="33340">MENKPLPQFIKDQIPSGIESKYIDVDGFSIHYLEKGKGIPVFMMHGNPTWSFLYRNIMNELDPEIYHCIAPDLPGLGFSSKPDSPNFHTLGNHQNIITSFLNKVIDQDFIFVGQDWGGPIGLLASMNNKFKMKGMVLLNTMIRPPKKDFKPTLFHSFSRIPLLSDVVFRVAGFPQKYLGMVQGDKKSIKGEVSKAYSWPLKDLNSNQAPLLLSRMVPNNHDHPSVKYLKMTEEFASAYTGPVSIFWGKKDPVLGRLSSAHHNLMPHAKLTITDGGHFIQEEYPKLIAEEIKSLKI</sequence>
<keyword evidence="3" id="KW-1185">Reference proteome</keyword>
<reference evidence="2 3" key="1">
    <citation type="submission" date="2020-04" db="EMBL/GenBank/DDBJ databases">
        <title>Flammeovirgaceae bacterium KN852 isolated from deep sea.</title>
        <authorList>
            <person name="Zhang D.-C."/>
        </authorList>
    </citation>
    <scope>NUCLEOTIDE SEQUENCE [LARGE SCALE GENOMIC DNA]</scope>
    <source>
        <strain evidence="2 3">KN852</strain>
    </source>
</reference>
<dbReference type="SUPFAM" id="SSF53474">
    <property type="entry name" value="alpha/beta-Hydrolases"/>
    <property type="match status" value="1"/>
</dbReference>
<evidence type="ECO:0000259" key="1">
    <source>
        <dbReference type="Pfam" id="PF00561"/>
    </source>
</evidence>
<dbReference type="AlphaFoldDB" id="A0A848IUF1"/>